<reference evidence="12" key="1">
    <citation type="submission" date="2021-04" db="EMBL/GenBank/DDBJ databases">
        <title>Oceanospirillales bacteria with DddD are important DMSP degraders in coastal seawater.</title>
        <authorList>
            <person name="Liu J."/>
        </authorList>
    </citation>
    <scope>NUCLEOTIDE SEQUENCE</scope>
    <source>
        <strain evidence="12">D13-1</strain>
    </source>
</reference>
<keyword evidence="13" id="KW-1185">Reference proteome</keyword>
<comment type="similarity">
    <text evidence="3">Belongs to the prokaryotic molybdopterin-containing oxidoreductase family. NasA/NapA/NarB subfamily.</text>
</comment>
<accession>A0ABY5HN97</accession>
<dbReference type="PANTHER" id="PTHR43105">
    <property type="entry name" value="RESPIRATORY NITRATE REDUCTASE"/>
    <property type="match status" value="1"/>
</dbReference>
<dbReference type="EMBL" id="CP073347">
    <property type="protein sequence ID" value="UTW13584.1"/>
    <property type="molecule type" value="Genomic_DNA"/>
</dbReference>
<sequence length="882" mass="96517">MTHNTESSTLTTCPYCGVGCGVEARSLDNRLIAVSGDTSHPANSGRLCVKGSALHETAGTEGRLLYPQIQGQRVNWDTALDKVADTFARLIDQHGPDSVAFYLSGQILTEDYYVANKLMKGFIGSGNVDTNSRLCMSSAVAGQKRAFGSDTVPACYDDLDQADLVLLTGSNAAWAHPILYQRLARAKQARPQMQVVVLDPRRTATCDLADRHLALKPGTDAFLFNGLLSYLAREDALDHAYIDAHCEGFDAALAQAQRQCPDLITTAAHCGLEPADVQWLFERFARTERSLTFYSQGINQSSSGTDKANAIINCHLATGRVGKPGASPFSITGQPNAMGGREVGGLANQLAAHMEFDNPKHLETVAEFWQAPRLATTPGLKAVDLFQAIERGEVKAVWIMGTNPAVSLPDSAQVRRALQQCELVVVSDCVEHTDTTALADVLLPATTWAEKDGTVTNSERRISRQRGFLQAPGEARHDWQILCDVATRLGFGDAFAYRHPADIFQEHARLSGYRNQGSRDFDISALAELSRAQYDALAPIQWPVTETRPEGTARMFADGRFFTPTGRARLLPIEARLPAGQREDGDFVLNTGRSRDQWHTMTRTARSPRLLDHCDEPYVEISQRDAQRLRIRGGDLVSLAALNAEYIGRARISNQQQTGSVFAPIHWNDRYASHGCVDALVAAVTDPVSGQPELKQSPVRLLGLRPRWQGMLLSLDSIDTPASDYWSRVTLAQGERYALAGFTERPDWSDWARSWLPASADLIEMLDSHANHYRAAAFRDGRLLWVFMASCDAELPPPAWLATQLGRTLNSKERMQLLSGRASEGAPDQGAIICSCFQVGEKRIRQAMKGGATSVESLGKVLSCGTNCGSCIPELRALIEHA</sequence>
<protein>
    <submittedName>
        <fullName evidence="12">Molybdopterin-dependent oxidoreductase</fullName>
    </submittedName>
</protein>
<dbReference type="Gene3D" id="1.10.10.1100">
    <property type="entry name" value="BFD-like [2Fe-2S]-binding domain"/>
    <property type="match status" value="1"/>
</dbReference>
<dbReference type="InterPro" id="IPR041854">
    <property type="entry name" value="BFD-like_2Fe2S-bd_dom_sf"/>
</dbReference>
<dbReference type="InterPro" id="IPR050123">
    <property type="entry name" value="Prok_molybdopt-oxidoreductase"/>
</dbReference>
<dbReference type="InterPro" id="IPR006963">
    <property type="entry name" value="Mopterin_OxRdtase_4Fe-4S_dom"/>
</dbReference>
<evidence type="ECO:0000256" key="9">
    <source>
        <dbReference type="ARBA" id="ARBA00023014"/>
    </source>
</evidence>
<evidence type="ECO:0000256" key="5">
    <source>
        <dbReference type="ARBA" id="ARBA00022505"/>
    </source>
</evidence>
<dbReference type="Gene3D" id="2.40.40.20">
    <property type="match status" value="1"/>
</dbReference>
<evidence type="ECO:0000256" key="10">
    <source>
        <dbReference type="ARBA" id="ARBA00023063"/>
    </source>
</evidence>
<dbReference type="CDD" id="cd02791">
    <property type="entry name" value="MopB_CT_Nitrate-R-NapA-like"/>
    <property type="match status" value="1"/>
</dbReference>
<dbReference type="Gene3D" id="3.40.228.10">
    <property type="entry name" value="Dimethylsulfoxide Reductase, domain 2"/>
    <property type="match status" value="1"/>
</dbReference>
<evidence type="ECO:0000256" key="7">
    <source>
        <dbReference type="ARBA" id="ARBA00023002"/>
    </source>
</evidence>
<dbReference type="Gene3D" id="3.40.50.740">
    <property type="match status" value="1"/>
</dbReference>
<dbReference type="PROSITE" id="PS00490">
    <property type="entry name" value="MOLYBDOPTERIN_PROK_2"/>
    <property type="match status" value="1"/>
</dbReference>
<evidence type="ECO:0000313" key="12">
    <source>
        <dbReference type="EMBL" id="UTW13584.1"/>
    </source>
</evidence>
<dbReference type="Pfam" id="PF04879">
    <property type="entry name" value="Molybdop_Fe4S4"/>
    <property type="match status" value="1"/>
</dbReference>
<dbReference type="SUPFAM" id="SSF50692">
    <property type="entry name" value="ADC-like"/>
    <property type="match status" value="1"/>
</dbReference>
<evidence type="ECO:0000256" key="6">
    <source>
        <dbReference type="ARBA" id="ARBA00022723"/>
    </source>
</evidence>
<dbReference type="Pfam" id="PF04324">
    <property type="entry name" value="Fer2_BFD"/>
    <property type="match status" value="1"/>
</dbReference>
<gene>
    <name evidence="12" type="ORF">KDW95_08080</name>
</gene>
<evidence type="ECO:0000313" key="13">
    <source>
        <dbReference type="Proteomes" id="UP001058461"/>
    </source>
</evidence>
<keyword evidence="10" id="KW-0534">Nitrate assimilation</keyword>
<dbReference type="InterPro" id="IPR007419">
    <property type="entry name" value="BFD-like_2Fe2S-bd_dom"/>
</dbReference>
<dbReference type="Pfam" id="PF00384">
    <property type="entry name" value="Molybdopterin"/>
    <property type="match status" value="1"/>
</dbReference>
<dbReference type="PROSITE" id="PS00551">
    <property type="entry name" value="MOLYBDOPTERIN_PROK_1"/>
    <property type="match status" value="1"/>
</dbReference>
<dbReference type="InterPro" id="IPR041957">
    <property type="entry name" value="CT_Nitrate-R-NapA-like"/>
</dbReference>
<evidence type="ECO:0000259" key="11">
    <source>
        <dbReference type="PROSITE" id="PS51669"/>
    </source>
</evidence>
<dbReference type="Gene3D" id="2.20.25.90">
    <property type="entry name" value="ADC-like domains"/>
    <property type="match status" value="1"/>
</dbReference>
<evidence type="ECO:0000256" key="4">
    <source>
        <dbReference type="ARBA" id="ARBA00022485"/>
    </source>
</evidence>
<dbReference type="PROSITE" id="PS51669">
    <property type="entry name" value="4FE4S_MOW_BIS_MGD"/>
    <property type="match status" value="1"/>
</dbReference>
<dbReference type="SUPFAM" id="SSF53706">
    <property type="entry name" value="Formate dehydrogenase/DMSO reductase, domains 1-3"/>
    <property type="match status" value="1"/>
</dbReference>
<evidence type="ECO:0000256" key="2">
    <source>
        <dbReference type="ARBA" id="ARBA00001966"/>
    </source>
</evidence>
<evidence type="ECO:0000256" key="3">
    <source>
        <dbReference type="ARBA" id="ARBA00008747"/>
    </source>
</evidence>
<dbReference type="InterPro" id="IPR009010">
    <property type="entry name" value="Asp_de-COase-like_dom_sf"/>
</dbReference>
<proteinExistence type="inferred from homology"/>
<comment type="cofactor">
    <cofactor evidence="1">
        <name>Mo-bis(molybdopterin guanine dinucleotide)</name>
        <dbReference type="ChEBI" id="CHEBI:60539"/>
    </cofactor>
</comment>
<dbReference type="Pfam" id="PF01568">
    <property type="entry name" value="Molydop_binding"/>
    <property type="match status" value="1"/>
</dbReference>
<dbReference type="Proteomes" id="UP001058461">
    <property type="component" value="Chromosome"/>
</dbReference>
<dbReference type="CDD" id="cd02754">
    <property type="entry name" value="MopB_Nitrate-R-NapA-like"/>
    <property type="match status" value="1"/>
</dbReference>
<comment type="cofactor">
    <cofactor evidence="2">
        <name>[4Fe-4S] cluster</name>
        <dbReference type="ChEBI" id="CHEBI:49883"/>
    </cofactor>
</comment>
<dbReference type="RefSeq" id="WP_255855775.1">
    <property type="nucleotide sequence ID" value="NZ_CP073347.1"/>
</dbReference>
<dbReference type="InterPro" id="IPR006656">
    <property type="entry name" value="Mopterin_OxRdtase"/>
</dbReference>
<keyword evidence="4" id="KW-0004">4Fe-4S</keyword>
<evidence type="ECO:0000256" key="1">
    <source>
        <dbReference type="ARBA" id="ARBA00001942"/>
    </source>
</evidence>
<keyword evidence="7" id="KW-0560">Oxidoreductase</keyword>
<organism evidence="12 13">
    <name type="scientific">Marinobacterium rhizophilum</name>
    <dbReference type="NCBI Taxonomy" id="420402"/>
    <lineage>
        <taxon>Bacteria</taxon>
        <taxon>Pseudomonadati</taxon>
        <taxon>Pseudomonadota</taxon>
        <taxon>Gammaproteobacteria</taxon>
        <taxon>Oceanospirillales</taxon>
        <taxon>Oceanospirillaceae</taxon>
        <taxon>Marinobacterium</taxon>
    </lineage>
</organism>
<dbReference type="InterPro" id="IPR027467">
    <property type="entry name" value="MopterinOxRdtase_cofactor_BS"/>
</dbReference>
<dbReference type="InterPro" id="IPR006655">
    <property type="entry name" value="Mopterin_OxRdtase_prok_CS"/>
</dbReference>
<dbReference type="PANTHER" id="PTHR43105:SF9">
    <property type="entry name" value="NADPH-FE(3+) OXIDOREDUCTASE SUBUNIT ALPHA"/>
    <property type="match status" value="1"/>
</dbReference>
<keyword evidence="9" id="KW-0411">Iron-sulfur</keyword>
<dbReference type="InterPro" id="IPR006657">
    <property type="entry name" value="MoPterin_dinucl-bd_dom"/>
</dbReference>
<evidence type="ECO:0000256" key="8">
    <source>
        <dbReference type="ARBA" id="ARBA00023004"/>
    </source>
</evidence>
<keyword evidence="5" id="KW-0500">Molybdenum</keyword>
<keyword evidence="6" id="KW-0479">Metal-binding</keyword>
<keyword evidence="8" id="KW-0408">Iron</keyword>
<name>A0ABY5HN97_9GAMM</name>
<dbReference type="SMART" id="SM00926">
    <property type="entry name" value="Molybdop_Fe4S4"/>
    <property type="match status" value="1"/>
</dbReference>
<feature type="domain" description="4Fe-4S Mo/W bis-MGD-type" evidence="11">
    <location>
        <begin position="6"/>
        <end position="62"/>
    </location>
</feature>